<dbReference type="InterPro" id="IPR006084">
    <property type="entry name" value="XPG/Rad2"/>
</dbReference>
<evidence type="ECO:0000313" key="3">
    <source>
        <dbReference type="EMBL" id="KAF9063617.1"/>
    </source>
</evidence>
<dbReference type="AlphaFoldDB" id="A0A9P5U2J9"/>
<dbReference type="OrthoDB" id="3005703at2759"/>
<keyword evidence="4" id="KW-1185">Reference proteome</keyword>
<proteinExistence type="predicted"/>
<dbReference type="InterPro" id="IPR029060">
    <property type="entry name" value="PIN-like_dom_sf"/>
</dbReference>
<dbReference type="PANTHER" id="PTHR11081:SF75">
    <property type="entry name" value="ENDONUCLEASE, PUTATIVE (AFU_ORTHOLOGUE AFUA_3G13260)-RELATED"/>
    <property type="match status" value="1"/>
</dbReference>
<dbReference type="InterPro" id="IPR006086">
    <property type="entry name" value="XPG-I_dom"/>
</dbReference>
<feature type="signal peptide" evidence="1">
    <location>
        <begin position="1"/>
        <end position="22"/>
    </location>
</feature>
<accession>A0A9P5U2J9</accession>
<evidence type="ECO:0000313" key="4">
    <source>
        <dbReference type="Proteomes" id="UP000772434"/>
    </source>
</evidence>
<dbReference type="InterPro" id="IPR036279">
    <property type="entry name" value="5-3_exonuclease_C_sf"/>
</dbReference>
<dbReference type="Gene3D" id="3.40.50.1010">
    <property type="entry name" value="5'-nuclease"/>
    <property type="match status" value="1"/>
</dbReference>
<dbReference type="GO" id="GO:0006281">
    <property type="term" value="P:DNA repair"/>
    <property type="evidence" value="ECO:0007669"/>
    <property type="project" value="UniProtKB-ARBA"/>
</dbReference>
<feature type="chain" id="PRO_5040516481" evidence="1">
    <location>
        <begin position="23"/>
        <end position="313"/>
    </location>
</feature>
<protein>
    <submittedName>
        <fullName evidence="3">PIN domain-like protein</fullName>
    </submittedName>
</protein>
<evidence type="ECO:0000256" key="1">
    <source>
        <dbReference type="SAM" id="SignalP"/>
    </source>
</evidence>
<dbReference type="Proteomes" id="UP000772434">
    <property type="component" value="Unassembled WGS sequence"/>
</dbReference>
<dbReference type="EMBL" id="JADNRY010000142">
    <property type="protein sequence ID" value="KAF9063617.1"/>
    <property type="molecule type" value="Genomic_DNA"/>
</dbReference>
<dbReference type="PANTHER" id="PTHR11081">
    <property type="entry name" value="FLAP ENDONUCLEASE FAMILY MEMBER"/>
    <property type="match status" value="1"/>
</dbReference>
<name>A0A9P5U2J9_9AGAR</name>
<evidence type="ECO:0000259" key="2">
    <source>
        <dbReference type="SMART" id="SM00484"/>
    </source>
</evidence>
<comment type="caution">
    <text evidence="3">The sequence shown here is derived from an EMBL/GenBank/DDBJ whole genome shotgun (WGS) entry which is preliminary data.</text>
</comment>
<sequence length="313" mass="35020">ASSNCALTQLITFLCQLSSAPTDCTFVYDGNDRPAYKRGIQVVKREPFLYRISKIIIEAFGFRVHMAKGDAEAELTLMNQSGVFEAILTKDSDVFPLGAQCVLRVVPNKSTNTKLIVDVYYASKIEQMLHLNTGGLVLYSLLVGNDIDKNGVNNFGTVTALAIAQCGFGDTLIADWKAIRSSCMDQHRYFRDLKQKIGKELRCNAHHRLQSCKPALAKILINSNFPLEIAWKWFLAPPTAWSDSADIPNTLSWVPQSHDIPAIAQFCISHVGWSPETTLERCHQKVWRSVIIRILCSVCLFLLSPSYCYGQHC</sequence>
<reference evidence="3" key="1">
    <citation type="submission" date="2020-11" db="EMBL/GenBank/DDBJ databases">
        <authorList>
            <consortium name="DOE Joint Genome Institute"/>
            <person name="Ahrendt S."/>
            <person name="Riley R."/>
            <person name="Andreopoulos W."/>
            <person name="Labutti K."/>
            <person name="Pangilinan J."/>
            <person name="Ruiz-Duenas F.J."/>
            <person name="Barrasa J.M."/>
            <person name="Sanchez-Garcia M."/>
            <person name="Camarero S."/>
            <person name="Miyauchi S."/>
            <person name="Serrano A."/>
            <person name="Linde D."/>
            <person name="Babiker R."/>
            <person name="Drula E."/>
            <person name="Ayuso-Fernandez I."/>
            <person name="Pacheco R."/>
            <person name="Padilla G."/>
            <person name="Ferreira P."/>
            <person name="Barriuso J."/>
            <person name="Kellner H."/>
            <person name="Castanera R."/>
            <person name="Alfaro M."/>
            <person name="Ramirez L."/>
            <person name="Pisabarro A.G."/>
            <person name="Kuo A."/>
            <person name="Tritt A."/>
            <person name="Lipzen A."/>
            <person name="He G."/>
            <person name="Yan M."/>
            <person name="Ng V."/>
            <person name="Cullen D."/>
            <person name="Martin F."/>
            <person name="Rosso M.-N."/>
            <person name="Henrissat B."/>
            <person name="Hibbett D."/>
            <person name="Martinez A.T."/>
            <person name="Grigoriev I.V."/>
        </authorList>
    </citation>
    <scope>NUCLEOTIDE SEQUENCE</scope>
    <source>
        <strain evidence="3">AH 40177</strain>
    </source>
</reference>
<dbReference type="GO" id="GO:0017108">
    <property type="term" value="F:5'-flap endonuclease activity"/>
    <property type="evidence" value="ECO:0007669"/>
    <property type="project" value="TreeGrafter"/>
</dbReference>
<feature type="domain" description="XPG-I" evidence="2">
    <location>
        <begin position="58"/>
        <end position="131"/>
    </location>
</feature>
<organism evidence="3 4">
    <name type="scientific">Rhodocollybia butyracea</name>
    <dbReference type="NCBI Taxonomy" id="206335"/>
    <lineage>
        <taxon>Eukaryota</taxon>
        <taxon>Fungi</taxon>
        <taxon>Dikarya</taxon>
        <taxon>Basidiomycota</taxon>
        <taxon>Agaricomycotina</taxon>
        <taxon>Agaricomycetes</taxon>
        <taxon>Agaricomycetidae</taxon>
        <taxon>Agaricales</taxon>
        <taxon>Marasmiineae</taxon>
        <taxon>Omphalotaceae</taxon>
        <taxon>Rhodocollybia</taxon>
    </lineage>
</organism>
<gene>
    <name evidence="3" type="ORF">BDP27DRAFT_1231778</name>
</gene>
<keyword evidence="1" id="KW-0732">Signal</keyword>
<dbReference type="Pfam" id="PF00867">
    <property type="entry name" value="XPG_I"/>
    <property type="match status" value="1"/>
</dbReference>
<feature type="non-terminal residue" evidence="3">
    <location>
        <position position="1"/>
    </location>
</feature>
<dbReference type="SUPFAM" id="SSF47807">
    <property type="entry name" value="5' to 3' exonuclease, C-terminal subdomain"/>
    <property type="match status" value="1"/>
</dbReference>
<dbReference type="SUPFAM" id="SSF88723">
    <property type="entry name" value="PIN domain-like"/>
    <property type="match status" value="1"/>
</dbReference>
<dbReference type="SMART" id="SM00484">
    <property type="entry name" value="XPGI"/>
    <property type="match status" value="1"/>
</dbReference>